<feature type="domain" description="UspA" evidence="4">
    <location>
        <begin position="161"/>
        <end position="298"/>
    </location>
</feature>
<dbReference type="SUPFAM" id="SSF52402">
    <property type="entry name" value="Adenine nucleotide alpha hydrolases-like"/>
    <property type="match status" value="2"/>
</dbReference>
<name>A0ABU4U846_9PSEU</name>
<accession>A0ABU4U846</accession>
<dbReference type="EMBL" id="JAXAVV010000044">
    <property type="protein sequence ID" value="MDX8056503.1"/>
    <property type="molecule type" value="Genomic_DNA"/>
</dbReference>
<dbReference type="InterPro" id="IPR006016">
    <property type="entry name" value="UspA"/>
</dbReference>
<dbReference type="PRINTS" id="PR01438">
    <property type="entry name" value="UNVRSLSTRESS"/>
</dbReference>
<evidence type="ECO:0000256" key="2">
    <source>
        <dbReference type="ARBA" id="ARBA00022741"/>
    </source>
</evidence>
<keyword evidence="3" id="KW-0067">ATP-binding</keyword>
<evidence type="ECO:0000256" key="1">
    <source>
        <dbReference type="ARBA" id="ARBA00008791"/>
    </source>
</evidence>
<sequence length="301" mass="31391">MRGTSGSDTTRSPSAPIVVGVDGSASALAAVGWAAAECARHHVPLRLVHGFMLPASGYPEMLINATEARHAIEQQARDWLTEAAATARAAAPDVKITTEVLCCGAAGLLIEESRKARLVVVGSRGLGTVTGLLVGSTAVALAAHGHSPVVVVRGMAVPDGPVVVGVDGSPTSEAALAFAFEAASTRGVALTALMTSQDFTVDSAYHVSRIAIDWAQVEEDERRLLAQRLAGWQEKYPDVEVRRVVLRDRPARALMRYGAEAQLLVVGSHGHGGFAGMLLGSTSQALVHHAPCPLAIVRPPK</sequence>
<dbReference type="Proteomes" id="UP001271792">
    <property type="component" value="Unassembled WGS sequence"/>
</dbReference>
<feature type="domain" description="UspA" evidence="4">
    <location>
        <begin position="16"/>
        <end position="153"/>
    </location>
</feature>
<evidence type="ECO:0000313" key="6">
    <source>
        <dbReference type="Proteomes" id="UP001271792"/>
    </source>
</evidence>
<dbReference type="PANTHER" id="PTHR46268">
    <property type="entry name" value="STRESS RESPONSE PROTEIN NHAX"/>
    <property type="match status" value="1"/>
</dbReference>
<comment type="caution">
    <text evidence="5">The sequence shown here is derived from an EMBL/GenBank/DDBJ whole genome shotgun (WGS) entry which is preliminary data.</text>
</comment>
<keyword evidence="2" id="KW-0547">Nucleotide-binding</keyword>
<protein>
    <submittedName>
        <fullName evidence="5">Universal stress protein</fullName>
    </submittedName>
</protein>
<comment type="similarity">
    <text evidence="1">Belongs to the universal stress protein A family.</text>
</comment>
<dbReference type="InterPro" id="IPR006015">
    <property type="entry name" value="Universal_stress_UspA"/>
</dbReference>
<dbReference type="InterPro" id="IPR014729">
    <property type="entry name" value="Rossmann-like_a/b/a_fold"/>
</dbReference>
<dbReference type="RefSeq" id="WP_319990166.1">
    <property type="nucleotide sequence ID" value="NZ_JAXAVV010000044.1"/>
</dbReference>
<gene>
    <name evidence="5" type="ORF">SK571_44615</name>
</gene>
<dbReference type="Pfam" id="PF00582">
    <property type="entry name" value="Usp"/>
    <property type="match status" value="2"/>
</dbReference>
<dbReference type="PANTHER" id="PTHR46268:SF27">
    <property type="entry name" value="UNIVERSAL STRESS PROTEIN RV2623"/>
    <property type="match status" value="1"/>
</dbReference>
<keyword evidence="6" id="KW-1185">Reference proteome</keyword>
<reference evidence="5 6" key="2">
    <citation type="submission" date="2023-11" db="EMBL/GenBank/DDBJ databases">
        <authorList>
            <person name="Lara A.C."/>
            <person name="Chronakova A."/>
        </authorList>
    </citation>
    <scope>NUCLEOTIDE SEQUENCE [LARGE SCALE GENOMIC DNA]</scope>
    <source>
        <strain evidence="5 6">BCCO 10_0798</strain>
    </source>
</reference>
<dbReference type="Gene3D" id="3.40.50.620">
    <property type="entry name" value="HUPs"/>
    <property type="match status" value="2"/>
</dbReference>
<organism evidence="5 6">
    <name type="scientific">Lentzea kristufekii</name>
    <dbReference type="NCBI Taxonomy" id="3095430"/>
    <lineage>
        <taxon>Bacteria</taxon>
        <taxon>Bacillati</taxon>
        <taxon>Actinomycetota</taxon>
        <taxon>Actinomycetes</taxon>
        <taxon>Pseudonocardiales</taxon>
        <taxon>Pseudonocardiaceae</taxon>
        <taxon>Lentzea</taxon>
    </lineage>
</organism>
<evidence type="ECO:0000313" key="5">
    <source>
        <dbReference type="EMBL" id="MDX8056503.1"/>
    </source>
</evidence>
<proteinExistence type="inferred from homology"/>
<reference evidence="5 6" key="1">
    <citation type="submission" date="2023-11" db="EMBL/GenBank/DDBJ databases">
        <title>Lentzea sokolovensis, sp. nov., Lentzea kristufkii, sp. nov., and Lentzea miocenensis, sp. nov., rare actinobacteria from Sokolov Coal Basin, Miocene lacustrine sediment, Czech Republic.</title>
        <authorList>
            <person name="Lara A."/>
            <person name="Kotroba L."/>
            <person name="Nouioui I."/>
            <person name="Neumann-Schaal M."/>
            <person name="Mast Y."/>
            <person name="Chronakova A."/>
        </authorList>
    </citation>
    <scope>NUCLEOTIDE SEQUENCE [LARGE SCALE GENOMIC DNA]</scope>
    <source>
        <strain evidence="5 6">BCCO 10_0798</strain>
    </source>
</reference>
<evidence type="ECO:0000256" key="3">
    <source>
        <dbReference type="ARBA" id="ARBA00022840"/>
    </source>
</evidence>
<evidence type="ECO:0000259" key="4">
    <source>
        <dbReference type="Pfam" id="PF00582"/>
    </source>
</evidence>